<keyword evidence="3" id="KW-1185">Reference proteome</keyword>
<dbReference type="Proteomes" id="UP001642484">
    <property type="component" value="Unassembled WGS sequence"/>
</dbReference>
<evidence type="ECO:0000313" key="2">
    <source>
        <dbReference type="EMBL" id="CAK9100121.1"/>
    </source>
</evidence>
<evidence type="ECO:0000259" key="1">
    <source>
        <dbReference type="PROSITE" id="PS51203"/>
    </source>
</evidence>
<proteinExistence type="predicted"/>
<dbReference type="InterPro" id="IPR008978">
    <property type="entry name" value="HSP20-like_chaperone"/>
</dbReference>
<dbReference type="PANTHER" id="PTHR12356">
    <property type="entry name" value="NUCLEAR MOVEMENT PROTEIN NUDC"/>
    <property type="match status" value="1"/>
</dbReference>
<dbReference type="EMBL" id="CAXAMN010026028">
    <property type="protein sequence ID" value="CAK9100121.1"/>
    <property type="molecule type" value="Genomic_DNA"/>
</dbReference>
<sequence>MPGFSYVAIPPGSEDMRQVYFPFPVSQLNDLDFIRALRGELGKEAFAIEGLRSKLLEELATSSTTRSCGVAKANGEKEKVRENLQKIDDEHLELLMSMEAFQVEMLRDPSKDVGRKGVFLYHEGRADGPVNDRAMNLCLAAGFPPKELRGTCFLSRTEEFVERDSVDPIWRRCDFTLKDCSNDAEWLKDARRDREESGLKQKEDAEWFSSLEDCQAPMAEGKSDLYAWKQTEEEVDIVFDPGPFAGIRATKKDIAVKFSRRSLFVRLRGRILCPDVELAAEVDPENSFWTFDRDRMELQVTLSKTPAGTMWRSLLKVS</sequence>
<protein>
    <recommendedName>
        <fullName evidence="1">CS domain-containing protein</fullName>
    </recommendedName>
</protein>
<dbReference type="CDD" id="cd06467">
    <property type="entry name" value="p23_NUDC_like"/>
    <property type="match status" value="1"/>
</dbReference>
<name>A0ABP0RLS3_9DINO</name>
<gene>
    <name evidence="2" type="ORF">CCMP2556_LOCUS47348</name>
</gene>
<accession>A0ABP0RLS3</accession>
<feature type="domain" description="CS" evidence="1">
    <location>
        <begin position="221"/>
        <end position="315"/>
    </location>
</feature>
<dbReference type="PROSITE" id="PS51203">
    <property type="entry name" value="CS"/>
    <property type="match status" value="1"/>
</dbReference>
<organism evidence="2 3">
    <name type="scientific">Durusdinium trenchii</name>
    <dbReference type="NCBI Taxonomy" id="1381693"/>
    <lineage>
        <taxon>Eukaryota</taxon>
        <taxon>Sar</taxon>
        <taxon>Alveolata</taxon>
        <taxon>Dinophyceae</taxon>
        <taxon>Suessiales</taxon>
        <taxon>Symbiodiniaceae</taxon>
        <taxon>Durusdinium</taxon>
    </lineage>
</organism>
<dbReference type="Pfam" id="PF04969">
    <property type="entry name" value="CS"/>
    <property type="match status" value="1"/>
</dbReference>
<dbReference type="InterPro" id="IPR007052">
    <property type="entry name" value="CS_dom"/>
</dbReference>
<comment type="caution">
    <text evidence="2">The sequence shown here is derived from an EMBL/GenBank/DDBJ whole genome shotgun (WGS) entry which is preliminary data.</text>
</comment>
<dbReference type="InterPro" id="IPR037898">
    <property type="entry name" value="NudC_fam"/>
</dbReference>
<dbReference type="Gene3D" id="2.60.40.790">
    <property type="match status" value="1"/>
</dbReference>
<reference evidence="2 3" key="1">
    <citation type="submission" date="2024-02" db="EMBL/GenBank/DDBJ databases">
        <authorList>
            <person name="Chen Y."/>
            <person name="Shah S."/>
            <person name="Dougan E. K."/>
            <person name="Thang M."/>
            <person name="Chan C."/>
        </authorList>
    </citation>
    <scope>NUCLEOTIDE SEQUENCE [LARGE SCALE GENOMIC DNA]</scope>
</reference>
<dbReference type="SUPFAM" id="SSF49764">
    <property type="entry name" value="HSP20-like chaperones"/>
    <property type="match status" value="1"/>
</dbReference>
<evidence type="ECO:0000313" key="3">
    <source>
        <dbReference type="Proteomes" id="UP001642484"/>
    </source>
</evidence>